<name>A0A0E9R195_ANGAN</name>
<dbReference type="AlphaFoldDB" id="A0A0E9R195"/>
<sequence length="40" mass="4544">MYHSQSLNMKSGQWENPGGSLCKRMCTVPLIENCCLYACF</sequence>
<accession>A0A0E9R195</accession>
<reference evidence="1" key="2">
    <citation type="journal article" date="2015" name="Fish Shellfish Immunol.">
        <title>Early steps in the European eel (Anguilla anguilla)-Vibrio vulnificus interaction in the gills: Role of the RtxA13 toxin.</title>
        <authorList>
            <person name="Callol A."/>
            <person name="Pajuelo D."/>
            <person name="Ebbesson L."/>
            <person name="Teles M."/>
            <person name="MacKenzie S."/>
            <person name="Amaro C."/>
        </authorList>
    </citation>
    <scope>NUCLEOTIDE SEQUENCE</scope>
</reference>
<proteinExistence type="predicted"/>
<reference evidence="1" key="1">
    <citation type="submission" date="2014-11" db="EMBL/GenBank/DDBJ databases">
        <authorList>
            <person name="Amaro Gonzalez C."/>
        </authorList>
    </citation>
    <scope>NUCLEOTIDE SEQUENCE</scope>
</reference>
<organism evidence="1">
    <name type="scientific">Anguilla anguilla</name>
    <name type="common">European freshwater eel</name>
    <name type="synonym">Muraena anguilla</name>
    <dbReference type="NCBI Taxonomy" id="7936"/>
    <lineage>
        <taxon>Eukaryota</taxon>
        <taxon>Metazoa</taxon>
        <taxon>Chordata</taxon>
        <taxon>Craniata</taxon>
        <taxon>Vertebrata</taxon>
        <taxon>Euteleostomi</taxon>
        <taxon>Actinopterygii</taxon>
        <taxon>Neopterygii</taxon>
        <taxon>Teleostei</taxon>
        <taxon>Anguilliformes</taxon>
        <taxon>Anguillidae</taxon>
        <taxon>Anguilla</taxon>
    </lineage>
</organism>
<dbReference type="EMBL" id="GBXM01086347">
    <property type="protein sequence ID" value="JAH22230.1"/>
    <property type="molecule type" value="Transcribed_RNA"/>
</dbReference>
<evidence type="ECO:0000313" key="1">
    <source>
        <dbReference type="EMBL" id="JAH22230.1"/>
    </source>
</evidence>
<protein>
    <submittedName>
        <fullName evidence="1">Uncharacterized protein</fullName>
    </submittedName>
</protein>